<comment type="subcellular location">
    <subcellularLocation>
        <location evidence="1 10">Cell outer membrane</location>
        <topology evidence="1 10">Multi-pass membrane protein</topology>
    </subcellularLocation>
</comment>
<comment type="similarity">
    <text evidence="2 10 11">Belongs to the TonB-dependent receptor family.</text>
</comment>
<dbReference type="PANTHER" id="PTHR30069:SF42">
    <property type="entry name" value="FERRIC AEROBACTIN RECEPTOR"/>
    <property type="match status" value="1"/>
</dbReference>
<sequence length="663" mass="72035">MIETSRSVSDTLSTILAKAVPGLGDSSHTITDFGQTLRGRGALVLVDGVPYNTNRDSARNLISLDPSNIERIEVLRGGSAIYGSGATGGIISINTRPAGGPLRIETVVGGTASLSKLSSAGLGGRIQQFVSGSVGDVDFALDGGYRRIGGSFDGHGDRRAPEPSQGDLFDSNVWNVGGKAGVRLGADQYLQVSASYYRADQNTDYAADPRVNLLPAGTLLARPLKGLDLADQNQIRSTVVTAHYSNKDVLGSRLSLLGYYRDFFTRFTPFDARGVATRGRNVDQVMQNSQVLGGRLTIDTPIAERTSLTWGGDFNQEKSDMPDDIFDPAAYDSSGGLVFDRIGTLIYMPKLTTRTYGGFAQLQHRFAGWLAVEGGVRYDRATASFHDFVPLSQYRAANPVTIPGGKLSFDAWTFNGSATVTPVDGQDFYASFSQGFQLPDIGLQLRNATAGFNINNSDLKPVKINSYEVGWRGRFGRARGTLALFRTTSKLGDVQSFNNGLILLRTAEKIRGVEATFDLGEPTDPIRVGATMTYMTGREKAATAAASQMMSGYRIPPLKVTAYIEISPTERWDVRLQGLLSGDRDYRLNGVTSFGRRNVSQYATFDLLSRYRVTDKDQLTLGIENVLNKQYLPVYSQLLRNSLNTSRVPANGATLTATYKHIW</sequence>
<feature type="domain" description="TonB-dependent receptor plug" evidence="13">
    <location>
        <begin position="9"/>
        <end position="90"/>
    </location>
</feature>
<dbReference type="GO" id="GO:0038023">
    <property type="term" value="F:signaling receptor activity"/>
    <property type="evidence" value="ECO:0007669"/>
    <property type="project" value="InterPro"/>
</dbReference>
<dbReference type="InterPro" id="IPR036942">
    <property type="entry name" value="Beta-barrel_TonB_sf"/>
</dbReference>
<dbReference type="InterPro" id="IPR000531">
    <property type="entry name" value="Beta-barrel_TonB"/>
</dbReference>
<evidence type="ECO:0000256" key="4">
    <source>
        <dbReference type="ARBA" id="ARBA00022452"/>
    </source>
</evidence>
<keyword evidence="7 10" id="KW-0472">Membrane</keyword>
<evidence type="ECO:0000256" key="9">
    <source>
        <dbReference type="ARBA" id="ARBA00023237"/>
    </source>
</evidence>
<proteinExistence type="inferred from homology"/>
<keyword evidence="5 10" id="KW-0812">Transmembrane</keyword>
<dbReference type="Pfam" id="PF07715">
    <property type="entry name" value="Plug"/>
    <property type="match status" value="1"/>
</dbReference>
<keyword evidence="3 10" id="KW-0813">Transport</keyword>
<dbReference type="GO" id="GO:0044718">
    <property type="term" value="P:siderophore transmembrane transport"/>
    <property type="evidence" value="ECO:0007669"/>
    <property type="project" value="TreeGrafter"/>
</dbReference>
<protein>
    <submittedName>
        <fullName evidence="14">TonB-dependent siderophore receptor</fullName>
    </submittedName>
</protein>
<dbReference type="PANTHER" id="PTHR30069">
    <property type="entry name" value="TONB-DEPENDENT OUTER MEMBRANE RECEPTOR"/>
    <property type="match status" value="1"/>
</dbReference>
<keyword evidence="9 10" id="KW-0998">Cell outer membrane</keyword>
<evidence type="ECO:0000256" key="7">
    <source>
        <dbReference type="ARBA" id="ARBA00023136"/>
    </source>
</evidence>
<accession>A0AA86L6Y1</accession>
<evidence type="ECO:0000256" key="8">
    <source>
        <dbReference type="ARBA" id="ARBA00023170"/>
    </source>
</evidence>
<dbReference type="KEGG" id="sgi:SGRAN_4166"/>
<evidence type="ECO:0000256" key="2">
    <source>
        <dbReference type="ARBA" id="ARBA00009810"/>
    </source>
</evidence>
<dbReference type="CDD" id="cd01347">
    <property type="entry name" value="ligand_gated_channel"/>
    <property type="match status" value="1"/>
</dbReference>
<evidence type="ECO:0000256" key="11">
    <source>
        <dbReference type="RuleBase" id="RU003357"/>
    </source>
</evidence>
<dbReference type="InterPro" id="IPR039426">
    <property type="entry name" value="TonB-dep_rcpt-like"/>
</dbReference>
<feature type="domain" description="TonB-dependent receptor-like beta-barrel" evidence="12">
    <location>
        <begin position="183"/>
        <end position="626"/>
    </location>
</feature>
<name>A0AA86L6Y1_9SPHN</name>
<dbReference type="Gene3D" id="2.170.130.10">
    <property type="entry name" value="TonB-dependent receptor, plug domain"/>
    <property type="match status" value="1"/>
</dbReference>
<keyword evidence="4 10" id="KW-1134">Transmembrane beta strand</keyword>
<dbReference type="Pfam" id="PF00593">
    <property type="entry name" value="TonB_dep_Rec_b-barrel"/>
    <property type="match status" value="1"/>
</dbReference>
<evidence type="ECO:0000313" key="15">
    <source>
        <dbReference type="Proteomes" id="UP000058599"/>
    </source>
</evidence>
<dbReference type="EMBL" id="CP012199">
    <property type="protein sequence ID" value="AMG76492.1"/>
    <property type="molecule type" value="Genomic_DNA"/>
</dbReference>
<dbReference type="Proteomes" id="UP000058599">
    <property type="component" value="Chromosome"/>
</dbReference>
<evidence type="ECO:0000256" key="1">
    <source>
        <dbReference type="ARBA" id="ARBA00004571"/>
    </source>
</evidence>
<dbReference type="GO" id="GO:0015344">
    <property type="term" value="F:siderophore uptake transmembrane transporter activity"/>
    <property type="evidence" value="ECO:0007669"/>
    <property type="project" value="TreeGrafter"/>
</dbReference>
<keyword evidence="6 11" id="KW-0798">TonB box</keyword>
<dbReference type="Gene3D" id="2.40.170.20">
    <property type="entry name" value="TonB-dependent receptor, beta-barrel domain"/>
    <property type="match status" value="1"/>
</dbReference>
<keyword evidence="8 14" id="KW-0675">Receptor</keyword>
<organism evidence="14 15">
    <name type="scientific">Sphingopyxis granuli</name>
    <dbReference type="NCBI Taxonomy" id="267128"/>
    <lineage>
        <taxon>Bacteria</taxon>
        <taxon>Pseudomonadati</taxon>
        <taxon>Pseudomonadota</taxon>
        <taxon>Alphaproteobacteria</taxon>
        <taxon>Sphingomonadales</taxon>
        <taxon>Sphingomonadaceae</taxon>
        <taxon>Sphingopyxis</taxon>
    </lineage>
</organism>
<dbReference type="InterPro" id="IPR037066">
    <property type="entry name" value="Plug_dom_sf"/>
</dbReference>
<evidence type="ECO:0000256" key="5">
    <source>
        <dbReference type="ARBA" id="ARBA00022692"/>
    </source>
</evidence>
<gene>
    <name evidence="14" type="primary">aleB</name>
    <name evidence="14" type="ORF">SGRAN_4166</name>
</gene>
<dbReference type="AlphaFoldDB" id="A0AA86L6Y1"/>
<reference evidence="14 15" key="1">
    <citation type="journal article" date="2016" name="BMC Genomics">
        <title>Genomic analysis of the nitrate-respiring Sphingopyxis granuli (formerly Sphingomonas macrogoltabida) strain TFA.</title>
        <authorList>
            <person name="Garcia-Romero I."/>
            <person name="Perez-Pulido A.J."/>
            <person name="Gonzalez-Flores Y.E."/>
            <person name="Reyes-Ramirez F."/>
            <person name="Santero E."/>
            <person name="Floriano B."/>
        </authorList>
    </citation>
    <scope>NUCLEOTIDE SEQUENCE [LARGE SCALE GENOMIC DNA]</scope>
    <source>
        <strain evidence="14 15">TFA</strain>
    </source>
</reference>
<dbReference type="GO" id="GO:0009279">
    <property type="term" value="C:cell outer membrane"/>
    <property type="evidence" value="ECO:0007669"/>
    <property type="project" value="UniProtKB-SubCell"/>
</dbReference>
<evidence type="ECO:0000259" key="12">
    <source>
        <dbReference type="Pfam" id="PF00593"/>
    </source>
</evidence>
<evidence type="ECO:0000313" key="14">
    <source>
        <dbReference type="EMBL" id="AMG76492.1"/>
    </source>
</evidence>
<keyword evidence="15" id="KW-1185">Reference proteome</keyword>
<dbReference type="SUPFAM" id="SSF56935">
    <property type="entry name" value="Porins"/>
    <property type="match status" value="1"/>
</dbReference>
<dbReference type="PROSITE" id="PS52016">
    <property type="entry name" value="TONB_DEPENDENT_REC_3"/>
    <property type="match status" value="1"/>
</dbReference>
<evidence type="ECO:0000256" key="3">
    <source>
        <dbReference type="ARBA" id="ARBA00022448"/>
    </source>
</evidence>
<dbReference type="InterPro" id="IPR012910">
    <property type="entry name" value="Plug_dom"/>
</dbReference>
<evidence type="ECO:0000256" key="6">
    <source>
        <dbReference type="ARBA" id="ARBA00023077"/>
    </source>
</evidence>
<dbReference type="NCBIfam" id="TIGR01783">
    <property type="entry name" value="TonB-siderophor"/>
    <property type="match status" value="1"/>
</dbReference>
<evidence type="ECO:0000259" key="13">
    <source>
        <dbReference type="Pfam" id="PF07715"/>
    </source>
</evidence>
<dbReference type="InterPro" id="IPR010105">
    <property type="entry name" value="TonB_sidphr_rcpt"/>
</dbReference>
<evidence type="ECO:0000256" key="10">
    <source>
        <dbReference type="PROSITE-ProRule" id="PRU01360"/>
    </source>
</evidence>